<keyword evidence="9" id="KW-1185">Reference proteome</keyword>
<keyword evidence="3" id="KW-0862">Zinc</keyword>
<dbReference type="InterPro" id="IPR011011">
    <property type="entry name" value="Znf_FYVE_PHD"/>
</dbReference>
<organism evidence="8 9">
    <name type="scientific">Albugo candida</name>
    <dbReference type="NCBI Taxonomy" id="65357"/>
    <lineage>
        <taxon>Eukaryota</taxon>
        <taxon>Sar</taxon>
        <taxon>Stramenopiles</taxon>
        <taxon>Oomycota</taxon>
        <taxon>Peronosporomycetes</taxon>
        <taxon>Albuginales</taxon>
        <taxon>Albuginaceae</taxon>
        <taxon>Albugo</taxon>
    </lineage>
</organism>
<feature type="region of interest" description="Disordered" evidence="5">
    <location>
        <begin position="15"/>
        <end position="34"/>
    </location>
</feature>
<dbReference type="InterPro" id="IPR013083">
    <property type="entry name" value="Znf_RING/FYVE/PHD"/>
</dbReference>
<dbReference type="AlphaFoldDB" id="A0A024GIN3"/>
<feature type="domain" description="FYVE-type" evidence="6">
    <location>
        <begin position="384"/>
        <end position="447"/>
    </location>
</feature>
<evidence type="ECO:0000256" key="1">
    <source>
        <dbReference type="ARBA" id="ARBA00022723"/>
    </source>
</evidence>
<dbReference type="CDD" id="cd00065">
    <property type="entry name" value="FYVE_like_SF"/>
    <property type="match status" value="1"/>
</dbReference>
<dbReference type="InterPro" id="IPR017455">
    <property type="entry name" value="Znf_FYVE-rel"/>
</dbReference>
<dbReference type="InterPro" id="IPR000306">
    <property type="entry name" value="Znf_FYVE"/>
</dbReference>
<protein>
    <recommendedName>
        <fullName evidence="6">FYVE-type domain-containing protein</fullName>
    </recommendedName>
</protein>
<accession>A0A024GIN3</accession>
<evidence type="ECO:0000256" key="5">
    <source>
        <dbReference type="SAM" id="MobiDB-lite"/>
    </source>
</evidence>
<evidence type="ECO:0000259" key="6">
    <source>
        <dbReference type="PROSITE" id="PS50178"/>
    </source>
</evidence>
<dbReference type="PANTHER" id="PTHR13510">
    <property type="entry name" value="FYVE-FINGER-CONTAINING RAB5 EFFECTOR PROTEIN RABENOSYN-5-RELATED"/>
    <property type="match status" value="1"/>
</dbReference>
<keyword evidence="2 4" id="KW-0863">Zinc-finger</keyword>
<evidence type="ECO:0000313" key="7">
    <source>
        <dbReference type="EMBL" id="CCI43092.1"/>
    </source>
</evidence>
<dbReference type="Pfam" id="PF01363">
    <property type="entry name" value="FYVE"/>
    <property type="match status" value="1"/>
</dbReference>
<reference evidence="8 9" key="1">
    <citation type="submission" date="2012-05" db="EMBL/GenBank/DDBJ databases">
        <title>Recombination and specialization in a pathogen metapopulation.</title>
        <authorList>
            <person name="Gardiner A."/>
            <person name="Kemen E."/>
            <person name="Schultz-Larsen T."/>
            <person name="MacLean D."/>
            <person name="Van Oosterhout C."/>
            <person name="Jones J.D.G."/>
        </authorList>
    </citation>
    <scope>NUCLEOTIDE SEQUENCE [LARGE SCALE GENOMIC DNA]</scope>
    <source>
        <strain evidence="8 9">Ac Nc2</strain>
    </source>
</reference>
<dbReference type="InParanoid" id="A0A024GIN3"/>
<evidence type="ECO:0000313" key="8">
    <source>
        <dbReference type="EMBL" id="CCI46620.1"/>
    </source>
</evidence>
<name>A0A024GIN3_9STRA</name>
<feature type="region of interest" description="Disordered" evidence="5">
    <location>
        <begin position="611"/>
        <end position="661"/>
    </location>
</feature>
<evidence type="ECO:0000256" key="4">
    <source>
        <dbReference type="PROSITE-ProRule" id="PRU00091"/>
    </source>
</evidence>
<dbReference type="InterPro" id="IPR052727">
    <property type="entry name" value="Rab4/Rab5_effector"/>
</dbReference>
<dbReference type="Gene3D" id="3.30.40.10">
    <property type="entry name" value="Zinc/RING finger domain, C3HC4 (zinc finger)"/>
    <property type="match status" value="1"/>
</dbReference>
<dbReference type="OrthoDB" id="162126at2759"/>
<dbReference type="EMBL" id="CAIX01000043">
    <property type="protein sequence ID" value="CCI43092.1"/>
    <property type="molecule type" value="Genomic_DNA"/>
</dbReference>
<sequence>MDQASEELMKDSIWCDPLTGKRPKGQDSHSVSVDPECMSGEQVVGCASTKPRPNILLEFYNTLQNASKKRSNDRSKMSSLKKFVRSTSTPVNPQRNAFRSAFSHSASFDEASASHKTTFENLWSPLQTNYFRMPVLTAKEQHYLIRKACQTAQAVVERGRSVGGPIKWQYVEKYNGVQVYRGKARTSSFDSTMCMCGVARVPGTVKEVASLFNMTSTNKMRQFGQVFPEFFQDGLVLYPLQEPTKENSLNQIAAKWMVTSCPPPLRTRDFCVLECQDCFIDTFGRKGWVLSIHSIKLPGCHELLEEFGLCRGSIYQSGIIITNAEQPYHVDILHIVQVNLKSGDAAPYGMLRERVACISRLYDILRGKRLNEQRYLGDLALVSKKTRSRCFVCHDPFHLLLLRKLNCRKCGEVVCSACSKEFDLVSREDLSSHYTVRICLHCYKIITTASGCLSNPSRREQRTSSRAVSNHRTRSNMESINHPFIGYHDDAHLAATQTQASFSPHHPVDFRQSHQSLKQRHVEDAVSDGMLSSSFSNTSSRGKGSQSQLVALVGQRIIHERQVDREQTRDTIRLAIKDGNEMRQRSKIPGSPRTERDAHGMPWSIFDRQHNEDESSLDSNAQMLHSNRPPRHQSRDVDHAFDLDTTPSPNAKKSHAFGHSEKQDNFNIWEKQEQFSRRSSAVRLNLDTDCNDSREQSLGDESCFDPFPSKLYAEEEIKSADFIDSVPAEYAPSVPENCFASLQNRPSSVFSSSGINSMLFPHPSESEVQIDEEVESKTRVLDLDLGYSKTGPFEQYVDTNPDQDKPTCLDDELERLGVPQDSPNAAAVVNLPLQSDNQGHEITDSADQWIELELLDALVEHSHDSNSIQTENEQLEQSEIEAETEAATNFVTLTEELMRRSSIDELPSPVEAKEEDIDSEEDVPCAADMTFDRENDEQIEPILGHKSIESTGDQLLNSILDSQTVSRLSSSSDEGEMGVDSGSDTTESFIDSQCEFVDEMEKSFSQVEIHRVETQSALEYHV</sequence>
<dbReference type="Gene3D" id="3.30.530.20">
    <property type="match status" value="1"/>
</dbReference>
<proteinExistence type="predicted"/>
<feature type="region of interest" description="Disordered" evidence="5">
    <location>
        <begin position="966"/>
        <end position="990"/>
    </location>
</feature>
<dbReference type="InterPro" id="IPR023393">
    <property type="entry name" value="START-like_dom_sf"/>
</dbReference>
<dbReference type="EMBL" id="CAIX01000134">
    <property type="protein sequence ID" value="CCI46620.1"/>
    <property type="molecule type" value="Genomic_DNA"/>
</dbReference>
<feature type="compositionally biased region" description="Basic and acidic residues" evidence="5">
    <location>
        <begin position="633"/>
        <end position="642"/>
    </location>
</feature>
<dbReference type="SUPFAM" id="SSF55961">
    <property type="entry name" value="Bet v1-like"/>
    <property type="match status" value="1"/>
</dbReference>
<dbReference type="Proteomes" id="UP000053237">
    <property type="component" value="Unassembled WGS sequence"/>
</dbReference>
<comment type="caution">
    <text evidence="8">The sequence shown here is derived from an EMBL/GenBank/DDBJ whole genome shotgun (WGS) entry which is preliminary data.</text>
</comment>
<feature type="region of interest" description="Disordered" evidence="5">
    <location>
        <begin position="67"/>
        <end position="95"/>
    </location>
</feature>
<feature type="compositionally biased region" description="Polar residues" evidence="5">
    <location>
        <begin position="85"/>
        <end position="95"/>
    </location>
</feature>
<gene>
    <name evidence="7" type="ORF">BN9_038760</name>
    <name evidence="8" type="ORF">BN9_075630</name>
</gene>
<dbReference type="PROSITE" id="PS50178">
    <property type="entry name" value="ZF_FYVE"/>
    <property type="match status" value="1"/>
</dbReference>
<feature type="region of interest" description="Disordered" evidence="5">
    <location>
        <begin position="454"/>
        <end position="473"/>
    </location>
</feature>
<evidence type="ECO:0000313" key="9">
    <source>
        <dbReference type="Proteomes" id="UP000053237"/>
    </source>
</evidence>
<keyword evidence="1" id="KW-0479">Metal-binding</keyword>
<dbReference type="SUPFAM" id="SSF57903">
    <property type="entry name" value="FYVE/PHD zinc finger"/>
    <property type="match status" value="1"/>
</dbReference>
<evidence type="ECO:0000256" key="2">
    <source>
        <dbReference type="ARBA" id="ARBA00022771"/>
    </source>
</evidence>
<dbReference type="SMART" id="SM00064">
    <property type="entry name" value="FYVE"/>
    <property type="match status" value="1"/>
</dbReference>
<dbReference type="GO" id="GO:0008270">
    <property type="term" value="F:zinc ion binding"/>
    <property type="evidence" value="ECO:0007669"/>
    <property type="project" value="UniProtKB-KW"/>
</dbReference>
<dbReference type="PANTHER" id="PTHR13510:SF44">
    <property type="entry name" value="RABENOSYN-5"/>
    <property type="match status" value="1"/>
</dbReference>
<evidence type="ECO:0000256" key="3">
    <source>
        <dbReference type="ARBA" id="ARBA00022833"/>
    </source>
</evidence>